<dbReference type="PANTHER" id="PTHR46797">
    <property type="entry name" value="HTH-TYPE TRANSCRIPTIONAL REGULATOR"/>
    <property type="match status" value="1"/>
</dbReference>
<keyword evidence="1" id="KW-0238">DNA-binding</keyword>
<feature type="domain" description="HTH cro/C1-type" evidence="2">
    <location>
        <begin position="7"/>
        <end position="62"/>
    </location>
</feature>
<evidence type="ECO:0000313" key="4">
    <source>
        <dbReference type="Proteomes" id="UP001236559"/>
    </source>
</evidence>
<dbReference type="Gene3D" id="1.10.260.40">
    <property type="entry name" value="lambda repressor-like DNA-binding domains"/>
    <property type="match status" value="1"/>
</dbReference>
<organism evidence="3 4">
    <name type="scientific">Peptoniphilus koenoeneniae</name>
    <dbReference type="NCBI Taxonomy" id="507751"/>
    <lineage>
        <taxon>Bacteria</taxon>
        <taxon>Bacillati</taxon>
        <taxon>Bacillota</taxon>
        <taxon>Tissierellia</taxon>
        <taxon>Tissierellales</taxon>
        <taxon>Peptoniphilaceae</taxon>
        <taxon>Peptoniphilus</taxon>
    </lineage>
</organism>
<gene>
    <name evidence="3" type="ORF">J2S72_001328</name>
</gene>
<keyword evidence="4" id="KW-1185">Reference proteome</keyword>
<name>A0ABU0AVN5_9FIRM</name>
<dbReference type="Proteomes" id="UP001236559">
    <property type="component" value="Unassembled WGS sequence"/>
</dbReference>
<dbReference type="Pfam" id="PF01381">
    <property type="entry name" value="HTH_3"/>
    <property type="match status" value="1"/>
</dbReference>
<dbReference type="InterPro" id="IPR010982">
    <property type="entry name" value="Lambda_DNA-bd_dom_sf"/>
</dbReference>
<evidence type="ECO:0000259" key="2">
    <source>
        <dbReference type="PROSITE" id="PS50943"/>
    </source>
</evidence>
<dbReference type="PROSITE" id="PS50943">
    <property type="entry name" value="HTH_CROC1"/>
    <property type="match status" value="1"/>
</dbReference>
<dbReference type="PANTHER" id="PTHR46797:SF25">
    <property type="entry name" value="TRANSCRIPTIONAL REGULATOR"/>
    <property type="match status" value="1"/>
</dbReference>
<evidence type="ECO:0000313" key="3">
    <source>
        <dbReference type="EMBL" id="MDQ0275303.1"/>
    </source>
</evidence>
<sequence>MNIGEKIKQARLQKGLTLQEIADEMNLTQGTLSKYENGDIKNIPNTRLKKLSEILDVDISYFYEGSKSKSAIIIEKLIELTEDNKVNWISPNNPNENINFDLNELVQELAKYKNEQEISYYFQTGESLETDIINTIFLLKVGENWYGIYKTAISHKLFVFKLGYITFPFIEKIELIADDYKTINTDLSLLYDLASGNEDSNKGAFLQDLINDLDEINLKHINTKLDDIPF</sequence>
<dbReference type="EMBL" id="JAUSTN010000006">
    <property type="protein sequence ID" value="MDQ0275303.1"/>
    <property type="molecule type" value="Genomic_DNA"/>
</dbReference>
<reference evidence="3 4" key="1">
    <citation type="submission" date="2023-07" db="EMBL/GenBank/DDBJ databases">
        <title>Genomic Encyclopedia of Type Strains, Phase IV (KMG-IV): sequencing the most valuable type-strain genomes for metagenomic binning, comparative biology and taxonomic classification.</title>
        <authorList>
            <person name="Goeker M."/>
        </authorList>
    </citation>
    <scope>NUCLEOTIDE SEQUENCE [LARGE SCALE GENOMIC DNA]</scope>
    <source>
        <strain evidence="3 4">DSM 22616</strain>
    </source>
</reference>
<dbReference type="InterPro" id="IPR001387">
    <property type="entry name" value="Cro/C1-type_HTH"/>
</dbReference>
<dbReference type="SMART" id="SM00530">
    <property type="entry name" value="HTH_XRE"/>
    <property type="match status" value="1"/>
</dbReference>
<dbReference type="CDD" id="cd00093">
    <property type="entry name" value="HTH_XRE"/>
    <property type="match status" value="1"/>
</dbReference>
<evidence type="ECO:0000256" key="1">
    <source>
        <dbReference type="ARBA" id="ARBA00023125"/>
    </source>
</evidence>
<dbReference type="SUPFAM" id="SSF47413">
    <property type="entry name" value="lambda repressor-like DNA-binding domains"/>
    <property type="match status" value="1"/>
</dbReference>
<protein>
    <submittedName>
        <fullName evidence="3">Transcriptional regulator with XRE-family HTH domain</fullName>
    </submittedName>
</protein>
<proteinExistence type="predicted"/>
<accession>A0ABU0AVN5</accession>
<comment type="caution">
    <text evidence="3">The sequence shown here is derived from an EMBL/GenBank/DDBJ whole genome shotgun (WGS) entry which is preliminary data.</text>
</comment>
<dbReference type="InterPro" id="IPR050807">
    <property type="entry name" value="TransReg_Diox_bact_type"/>
</dbReference>
<dbReference type="RefSeq" id="WP_023056547.1">
    <property type="nucleotide sequence ID" value="NZ_JAUSTN010000006.1"/>
</dbReference>